<evidence type="ECO:0000313" key="2">
    <source>
        <dbReference type="EMBL" id="AAT97274.1"/>
    </source>
</evidence>
<reference evidence="2" key="1">
    <citation type="book" date="2003" name="PROCEEDINGS OF THE 3RD INTERNATIONAL OIE SYMPOSIUM ON BLUETONGUE VIRUS" publisher="Taormina" city="Sicily, Italy">
        <title>Molecular investigations of virus/vector interactions.</title>
        <editorList>
            <person name="Unknown A."/>
        </editorList>
        <authorList>
            <person name="Wilson W.C."/>
            <person name="Campbell C.L."/>
        </authorList>
    </citation>
    <scope>NUCLEOTIDE SEQUENCE</scope>
</reference>
<feature type="non-terminal residue" evidence="2">
    <location>
        <position position="70"/>
    </location>
</feature>
<dbReference type="EMBL" id="AY686216">
    <property type="protein sequence ID" value="AAT97274.1"/>
    <property type="molecule type" value="Genomic_DNA"/>
</dbReference>
<keyword evidence="1" id="KW-0732">Signal</keyword>
<accession>Q68K17</accession>
<proteinExistence type="predicted"/>
<sequence length="70" mass="8470">MFLHILNIMQSCFHFLLEQFVFGTFVQNIIYKLESDSIFFGLYILEHTKMTTFKLLYFNLANIKKQKKKL</sequence>
<organism evidence="2">
    <name type="scientific">Culicoides sonorensis</name>
    <name type="common">Biting midge</name>
    <dbReference type="NCBI Taxonomy" id="179676"/>
    <lineage>
        <taxon>Eukaryota</taxon>
        <taxon>Metazoa</taxon>
        <taxon>Ecdysozoa</taxon>
        <taxon>Arthropoda</taxon>
        <taxon>Hexapoda</taxon>
        <taxon>Insecta</taxon>
        <taxon>Pterygota</taxon>
        <taxon>Neoptera</taxon>
        <taxon>Endopterygota</taxon>
        <taxon>Diptera</taxon>
        <taxon>Nematocera</taxon>
        <taxon>Chironomoidea</taxon>
        <taxon>Ceratopogonidae</taxon>
        <taxon>Ceratopogoninae</taxon>
        <taxon>Culicoides</taxon>
        <taxon>Monoculicoides</taxon>
    </lineage>
</organism>
<reference evidence="2" key="2">
    <citation type="submission" date="2004-07" db="EMBL/GenBank/DDBJ databases">
        <authorList>
            <person name="Campbell C.L."/>
            <person name="McNulty M.J."/>
            <person name="Wilson W.C."/>
        </authorList>
    </citation>
    <scope>NUCLEOTIDE SEQUENCE</scope>
</reference>
<feature type="chain" id="PRO_5004269777" evidence="1">
    <location>
        <begin position="24"/>
        <end position="70"/>
    </location>
</feature>
<evidence type="ECO:0000256" key="1">
    <source>
        <dbReference type="SAM" id="SignalP"/>
    </source>
</evidence>
<name>Q68K17_CULSO</name>
<dbReference type="AlphaFoldDB" id="Q68K17"/>
<feature type="signal peptide" evidence="1">
    <location>
        <begin position="1"/>
        <end position="23"/>
    </location>
</feature>
<protein>
    <submittedName>
        <fullName evidence="2">Cssl630</fullName>
    </submittedName>
</protein>